<reference evidence="1 2" key="1">
    <citation type="journal article" date="2018" name="Nat. Genet.">
        <title>The Rosa genome provides new insights in the design of modern roses.</title>
        <authorList>
            <person name="Bendahmane M."/>
        </authorList>
    </citation>
    <scope>NUCLEOTIDE SEQUENCE [LARGE SCALE GENOMIC DNA]</scope>
    <source>
        <strain evidence="2">cv. Old Blush</strain>
    </source>
</reference>
<dbReference type="AlphaFoldDB" id="A0A2P6RQ52"/>
<keyword evidence="2" id="KW-1185">Reference proteome</keyword>
<dbReference type="Proteomes" id="UP000238479">
    <property type="component" value="Chromosome 2"/>
</dbReference>
<comment type="caution">
    <text evidence="1">The sequence shown here is derived from an EMBL/GenBank/DDBJ whole genome shotgun (WGS) entry which is preliminary data.</text>
</comment>
<gene>
    <name evidence="1" type="ORF">RchiOBHm_Chr2g0112231</name>
</gene>
<dbReference type="EMBL" id="PDCK01000040">
    <property type="protein sequence ID" value="PRQ48572.1"/>
    <property type="molecule type" value="Genomic_DNA"/>
</dbReference>
<protein>
    <submittedName>
        <fullName evidence="1">Uncharacterized protein</fullName>
    </submittedName>
</protein>
<evidence type="ECO:0000313" key="2">
    <source>
        <dbReference type="Proteomes" id="UP000238479"/>
    </source>
</evidence>
<accession>A0A2P6RQ52</accession>
<sequence>MTGAFWKLQPARDSLRLTCRRVDERHPMLAAAVIGAGEGGLNCGWMTYMAPS</sequence>
<dbReference type="Gramene" id="PRQ48572">
    <property type="protein sequence ID" value="PRQ48572"/>
    <property type="gene ID" value="RchiOBHm_Chr2g0112231"/>
</dbReference>
<name>A0A2P6RQ52_ROSCH</name>
<proteinExistence type="predicted"/>
<evidence type="ECO:0000313" key="1">
    <source>
        <dbReference type="EMBL" id="PRQ48572.1"/>
    </source>
</evidence>
<organism evidence="1 2">
    <name type="scientific">Rosa chinensis</name>
    <name type="common">China rose</name>
    <dbReference type="NCBI Taxonomy" id="74649"/>
    <lineage>
        <taxon>Eukaryota</taxon>
        <taxon>Viridiplantae</taxon>
        <taxon>Streptophyta</taxon>
        <taxon>Embryophyta</taxon>
        <taxon>Tracheophyta</taxon>
        <taxon>Spermatophyta</taxon>
        <taxon>Magnoliopsida</taxon>
        <taxon>eudicotyledons</taxon>
        <taxon>Gunneridae</taxon>
        <taxon>Pentapetalae</taxon>
        <taxon>rosids</taxon>
        <taxon>fabids</taxon>
        <taxon>Rosales</taxon>
        <taxon>Rosaceae</taxon>
        <taxon>Rosoideae</taxon>
        <taxon>Rosoideae incertae sedis</taxon>
        <taxon>Rosa</taxon>
    </lineage>
</organism>